<feature type="compositionally biased region" description="Polar residues" evidence="1">
    <location>
        <begin position="50"/>
        <end position="66"/>
    </location>
</feature>
<reference evidence="2 3" key="1">
    <citation type="submission" date="2014-07" db="EMBL/GenBank/DDBJ databases">
        <title>Comparative genomic insights into amoeba endosymbionts belonging to the families of Holosporaceae and Candidatus Midichloriaceae within Rickettsiales.</title>
        <authorList>
            <person name="Wang Z."/>
            <person name="Wu M."/>
        </authorList>
    </citation>
    <scope>NUCLEOTIDE SEQUENCE [LARGE SCALE GENOMIC DNA]</scope>
    <source>
        <strain evidence="2">PRA3</strain>
    </source>
</reference>
<dbReference type="RefSeq" id="WP_038465614.1">
    <property type="nucleotide sequence ID" value="NZ_CP008941.1"/>
</dbReference>
<keyword evidence="3" id="KW-1185">Reference proteome</keyword>
<proteinExistence type="predicted"/>
<dbReference type="HOGENOM" id="CLU_635675_0_0_5"/>
<evidence type="ECO:0000256" key="1">
    <source>
        <dbReference type="SAM" id="MobiDB-lite"/>
    </source>
</evidence>
<accession>A0A077AWL5</accession>
<dbReference type="Proteomes" id="UP000028926">
    <property type="component" value="Chromosome"/>
</dbReference>
<dbReference type="EMBL" id="CP008941">
    <property type="protein sequence ID" value="AIK96856.1"/>
    <property type="molecule type" value="Genomic_DNA"/>
</dbReference>
<dbReference type="KEGG" id="paca:ID47_09105"/>
<gene>
    <name evidence="2" type="ORF">ID47_09105</name>
</gene>
<protein>
    <submittedName>
        <fullName evidence="2">Uncharacterized protein</fullName>
    </submittedName>
</protein>
<dbReference type="AlphaFoldDB" id="A0A077AWL5"/>
<sequence>MKNSLLISLLCVTSLTQVEGAPPVDSGSTAMAPVIRELPTNSLYQRQAKQLAPSSGKQKVTNQQRSAPMVAQHRAAPKQQANQLTQSSDKRERTNQQRSAPMIAQHRVAPKQQVNQLAQSPDKREGTNQQRSAPMIAQHRVAPKQQANQLAQSPDKREGTNQQRSAPMIAQHRVAPKTALQKQPQMGIFLTDAELAKQYTTVFGRKDSKSVEKLTAGIWNNYLTTHKMPANNDPQLKTILLGAFEKEARTFSLLNILSKKDPKFQEAYQLSMLTIKVLDFCLQNDGTKSFPPEQRQAIEQQQKRYQANPVAGDSSIGRLIQVSRAANILEAPLTPTDASLLTKLQAKGKLTSDETKRLKSIEIMIQQAPTKYKGTAIGKLYEIWKMNYPQGQGIVAKTRSAFSSATNKVGGALQKINPFKKKANTVASSQG</sequence>
<name>A0A077AWL5_9PROT</name>
<feature type="region of interest" description="Disordered" evidence="1">
    <location>
        <begin position="50"/>
        <end position="165"/>
    </location>
</feature>
<evidence type="ECO:0000313" key="3">
    <source>
        <dbReference type="Proteomes" id="UP000028926"/>
    </source>
</evidence>
<evidence type="ECO:0000313" key="2">
    <source>
        <dbReference type="EMBL" id="AIK96856.1"/>
    </source>
</evidence>
<dbReference type="STRING" id="91604.ID47_09105"/>
<organism evidence="2 3">
    <name type="scientific">Candidatus Odyssella acanthamoebae</name>
    <dbReference type="NCBI Taxonomy" id="91604"/>
    <lineage>
        <taxon>Bacteria</taxon>
        <taxon>Pseudomonadati</taxon>
        <taxon>Pseudomonadota</taxon>
        <taxon>Alphaproteobacteria</taxon>
        <taxon>Holosporales</taxon>
        <taxon>Candidatus Paracaedibacteraceae</taxon>
        <taxon>Candidatus Odyssella</taxon>
    </lineage>
</organism>